<dbReference type="PANTHER" id="PTHR46179:SF13">
    <property type="entry name" value="C2H2-TYPE DOMAIN-CONTAINING PROTEIN"/>
    <property type="match status" value="1"/>
</dbReference>
<protein>
    <recommendedName>
        <fullName evidence="9">C2H2-type domain-containing protein</fullName>
    </recommendedName>
</protein>
<evidence type="ECO:0000256" key="5">
    <source>
        <dbReference type="ARBA" id="ARBA00023015"/>
    </source>
</evidence>
<reference evidence="10" key="1">
    <citation type="journal article" date="2014" name="Nat. Genet.">
        <title>Genome and transcriptome of the porcine whipworm Trichuris suis.</title>
        <authorList>
            <person name="Jex A.R."/>
            <person name="Nejsum P."/>
            <person name="Schwarz E.M."/>
            <person name="Hu L."/>
            <person name="Young N.D."/>
            <person name="Hall R.S."/>
            <person name="Korhonen P.K."/>
            <person name="Liao S."/>
            <person name="Thamsborg S."/>
            <person name="Xia J."/>
            <person name="Xu P."/>
            <person name="Wang S."/>
            <person name="Scheerlinck J.P."/>
            <person name="Hofmann A."/>
            <person name="Sternberg P.W."/>
            <person name="Wang J."/>
            <person name="Gasser R.B."/>
        </authorList>
    </citation>
    <scope>NUCLEOTIDE SEQUENCE [LARGE SCALE GENOMIC DNA]</scope>
    <source>
        <strain evidence="10">DCEP-RM93F</strain>
    </source>
</reference>
<dbReference type="PROSITE" id="PS50157">
    <property type="entry name" value="ZINC_FINGER_C2H2_2"/>
    <property type="match status" value="2"/>
</dbReference>
<feature type="domain" description="C2H2-type" evidence="9">
    <location>
        <begin position="60"/>
        <end position="89"/>
    </location>
</feature>
<name>A0A085NTS3_9BILA</name>
<keyword evidence="3 8" id="KW-0863">Zinc-finger</keyword>
<keyword evidence="6" id="KW-0804">Transcription</keyword>
<dbReference type="InterPro" id="IPR051061">
    <property type="entry name" value="Zinc_finger_trans_reg"/>
</dbReference>
<feature type="domain" description="C2H2-type" evidence="9">
    <location>
        <begin position="90"/>
        <end position="120"/>
    </location>
</feature>
<comment type="subcellular location">
    <subcellularLocation>
        <location evidence="1">Nucleus</location>
    </subcellularLocation>
</comment>
<dbReference type="InterPro" id="IPR036236">
    <property type="entry name" value="Znf_C2H2_sf"/>
</dbReference>
<evidence type="ECO:0000256" key="1">
    <source>
        <dbReference type="ARBA" id="ARBA00004123"/>
    </source>
</evidence>
<dbReference type="PROSITE" id="PS00028">
    <property type="entry name" value="ZINC_FINGER_C2H2_1"/>
    <property type="match status" value="3"/>
</dbReference>
<evidence type="ECO:0000256" key="3">
    <source>
        <dbReference type="ARBA" id="ARBA00022771"/>
    </source>
</evidence>
<dbReference type="Gene3D" id="3.30.160.60">
    <property type="entry name" value="Classic Zinc Finger"/>
    <property type="match status" value="2"/>
</dbReference>
<organism evidence="10">
    <name type="scientific">Trichuris suis</name>
    <name type="common">pig whipworm</name>
    <dbReference type="NCBI Taxonomy" id="68888"/>
    <lineage>
        <taxon>Eukaryota</taxon>
        <taxon>Metazoa</taxon>
        <taxon>Ecdysozoa</taxon>
        <taxon>Nematoda</taxon>
        <taxon>Enoplea</taxon>
        <taxon>Dorylaimia</taxon>
        <taxon>Trichinellida</taxon>
        <taxon>Trichuridae</taxon>
        <taxon>Trichuris</taxon>
    </lineage>
</organism>
<dbReference type="GO" id="GO:0008270">
    <property type="term" value="F:zinc ion binding"/>
    <property type="evidence" value="ECO:0007669"/>
    <property type="project" value="UniProtKB-KW"/>
</dbReference>
<dbReference type="Proteomes" id="UP000030758">
    <property type="component" value="Unassembled WGS sequence"/>
</dbReference>
<dbReference type="InterPro" id="IPR013087">
    <property type="entry name" value="Znf_C2H2_type"/>
</dbReference>
<evidence type="ECO:0000256" key="8">
    <source>
        <dbReference type="PROSITE-ProRule" id="PRU00042"/>
    </source>
</evidence>
<dbReference type="SUPFAM" id="SSF57667">
    <property type="entry name" value="beta-beta-alpha zinc fingers"/>
    <property type="match status" value="1"/>
</dbReference>
<dbReference type="Pfam" id="PF00096">
    <property type="entry name" value="zf-C2H2"/>
    <property type="match status" value="1"/>
</dbReference>
<dbReference type="GO" id="GO:0006357">
    <property type="term" value="P:regulation of transcription by RNA polymerase II"/>
    <property type="evidence" value="ECO:0007669"/>
    <property type="project" value="TreeGrafter"/>
</dbReference>
<evidence type="ECO:0000313" key="10">
    <source>
        <dbReference type="EMBL" id="KFD72869.1"/>
    </source>
</evidence>
<accession>A0A085NTS3</accession>
<evidence type="ECO:0000256" key="6">
    <source>
        <dbReference type="ARBA" id="ARBA00023163"/>
    </source>
</evidence>
<evidence type="ECO:0000256" key="2">
    <source>
        <dbReference type="ARBA" id="ARBA00022723"/>
    </source>
</evidence>
<evidence type="ECO:0000259" key="9">
    <source>
        <dbReference type="PROSITE" id="PS50157"/>
    </source>
</evidence>
<keyword evidence="7" id="KW-0539">Nucleus</keyword>
<keyword evidence="5" id="KW-0805">Transcription regulation</keyword>
<dbReference type="AlphaFoldDB" id="A0A085NTS3"/>
<sequence>MKHAEKLVDQRKSRTLTEFCQQCGAGFANGKLLAGHKTRMHHHDDDDEQQQIPRSIEKPFACDVTGCNFQFRSFMRLQEHKNLHAGIKPFQCLEPQCNRTYALRASLQRHMKTFHLKTMAPYVELEKLMTSC</sequence>
<evidence type="ECO:0000256" key="7">
    <source>
        <dbReference type="ARBA" id="ARBA00023242"/>
    </source>
</evidence>
<evidence type="ECO:0000256" key="4">
    <source>
        <dbReference type="ARBA" id="ARBA00022833"/>
    </source>
</evidence>
<keyword evidence="4" id="KW-0862">Zinc</keyword>
<gene>
    <name evidence="10" type="ORF">M514_14773</name>
</gene>
<dbReference type="GO" id="GO:0005634">
    <property type="term" value="C:nucleus"/>
    <property type="evidence" value="ECO:0007669"/>
    <property type="project" value="UniProtKB-SubCell"/>
</dbReference>
<dbReference type="PANTHER" id="PTHR46179">
    <property type="entry name" value="ZINC FINGER PROTEIN"/>
    <property type="match status" value="1"/>
</dbReference>
<dbReference type="EMBL" id="KL367475">
    <property type="protein sequence ID" value="KFD72869.1"/>
    <property type="molecule type" value="Genomic_DNA"/>
</dbReference>
<keyword evidence="2" id="KW-0479">Metal-binding</keyword>
<dbReference type="SMART" id="SM00355">
    <property type="entry name" value="ZnF_C2H2"/>
    <property type="match status" value="3"/>
</dbReference>
<proteinExistence type="predicted"/>